<keyword evidence="2" id="KW-1185">Reference proteome</keyword>
<reference evidence="1 2" key="1">
    <citation type="submission" date="2013-12" db="EMBL/GenBank/DDBJ databases">
        <title>Draft genome of the parsitic nematode Ancylostoma duodenale.</title>
        <authorList>
            <person name="Mitreva M."/>
        </authorList>
    </citation>
    <scope>NUCLEOTIDE SEQUENCE [LARGE SCALE GENOMIC DNA]</scope>
    <source>
        <strain evidence="1 2">Zhejiang</strain>
    </source>
</reference>
<name>A0A0C2GF67_9BILA</name>
<protein>
    <submittedName>
        <fullName evidence="1">Uncharacterized protein</fullName>
    </submittedName>
</protein>
<gene>
    <name evidence="1" type="ORF">ANCDUO_12260</name>
</gene>
<dbReference type="Proteomes" id="UP000054047">
    <property type="component" value="Unassembled WGS sequence"/>
</dbReference>
<sequence length="84" mass="9364">MGTVIIGKLKEGAIHVLKAQHWRQFDYDLGRVRKLREPRIGSCSAPFSRLPARKRCRLGVSFNEKLAPGAPRAYSGVTGVFARL</sequence>
<accession>A0A0C2GF67</accession>
<evidence type="ECO:0000313" key="1">
    <source>
        <dbReference type="EMBL" id="KIH57549.1"/>
    </source>
</evidence>
<organism evidence="1 2">
    <name type="scientific">Ancylostoma duodenale</name>
    <dbReference type="NCBI Taxonomy" id="51022"/>
    <lineage>
        <taxon>Eukaryota</taxon>
        <taxon>Metazoa</taxon>
        <taxon>Ecdysozoa</taxon>
        <taxon>Nematoda</taxon>
        <taxon>Chromadorea</taxon>
        <taxon>Rhabditida</taxon>
        <taxon>Rhabditina</taxon>
        <taxon>Rhabditomorpha</taxon>
        <taxon>Strongyloidea</taxon>
        <taxon>Ancylostomatidae</taxon>
        <taxon>Ancylostomatinae</taxon>
        <taxon>Ancylostoma</taxon>
    </lineage>
</organism>
<proteinExistence type="predicted"/>
<dbReference type="EMBL" id="KN734253">
    <property type="protein sequence ID" value="KIH57549.1"/>
    <property type="molecule type" value="Genomic_DNA"/>
</dbReference>
<evidence type="ECO:0000313" key="2">
    <source>
        <dbReference type="Proteomes" id="UP000054047"/>
    </source>
</evidence>
<dbReference type="AlphaFoldDB" id="A0A0C2GF67"/>